<gene>
    <name evidence="2" type="primary">ABSGL_14152.1 scaffold 14385</name>
</gene>
<evidence type="ECO:0000313" key="3">
    <source>
        <dbReference type="Proteomes" id="UP000078561"/>
    </source>
</evidence>
<dbReference type="Proteomes" id="UP000078561">
    <property type="component" value="Unassembled WGS sequence"/>
</dbReference>
<accession>A0A168SIL6</accession>
<proteinExistence type="predicted"/>
<dbReference type="AlphaFoldDB" id="A0A168SIL6"/>
<reference evidence="2" key="1">
    <citation type="submission" date="2016-04" db="EMBL/GenBank/DDBJ databases">
        <authorList>
            <person name="Evans L.H."/>
            <person name="Alamgir A."/>
            <person name="Owens N."/>
            <person name="Weber N.D."/>
            <person name="Virtaneva K."/>
            <person name="Barbian K."/>
            <person name="Babar A."/>
            <person name="Rosenke K."/>
        </authorList>
    </citation>
    <scope>NUCLEOTIDE SEQUENCE [LARGE SCALE GENOMIC DNA]</scope>
    <source>
        <strain evidence="2">CBS 101.48</strain>
    </source>
</reference>
<feature type="region of interest" description="Disordered" evidence="1">
    <location>
        <begin position="17"/>
        <end position="38"/>
    </location>
</feature>
<evidence type="ECO:0000256" key="1">
    <source>
        <dbReference type="SAM" id="MobiDB-lite"/>
    </source>
</evidence>
<name>A0A168SIL6_ABSGL</name>
<evidence type="ECO:0000313" key="2">
    <source>
        <dbReference type="EMBL" id="SAM08489.1"/>
    </source>
</evidence>
<protein>
    <submittedName>
        <fullName evidence="2">Uncharacterized protein</fullName>
    </submittedName>
</protein>
<organism evidence="2">
    <name type="scientific">Absidia glauca</name>
    <name type="common">Pin mould</name>
    <dbReference type="NCBI Taxonomy" id="4829"/>
    <lineage>
        <taxon>Eukaryota</taxon>
        <taxon>Fungi</taxon>
        <taxon>Fungi incertae sedis</taxon>
        <taxon>Mucoromycota</taxon>
        <taxon>Mucoromycotina</taxon>
        <taxon>Mucoromycetes</taxon>
        <taxon>Mucorales</taxon>
        <taxon>Cunninghamellaceae</taxon>
        <taxon>Absidia</taxon>
    </lineage>
</organism>
<keyword evidence="3" id="KW-1185">Reference proteome</keyword>
<dbReference type="InParanoid" id="A0A168SIL6"/>
<sequence>MPSLISTKHEYIELSHTLDEDDEPPDASPSTAPIQQQQLPLEEMYSLGPKRSASIHRHSMEALLEEANGLSSRENEESKVALTTTTTTDRKQLVFQVRLPYSHLPPPL</sequence>
<dbReference type="EMBL" id="LT554895">
    <property type="protein sequence ID" value="SAM08489.1"/>
    <property type="molecule type" value="Genomic_DNA"/>
</dbReference>